<dbReference type="InterPro" id="IPR006132">
    <property type="entry name" value="Asp/Orn_carbamoyltranf_P-bd"/>
</dbReference>
<feature type="binding site" evidence="7">
    <location>
        <position position="135"/>
    </location>
    <ligand>
        <name>carbamoyl phosphate</name>
        <dbReference type="ChEBI" id="CHEBI:58228"/>
    </ligand>
</feature>
<comment type="pathway">
    <text evidence="1 7">Pyrimidine metabolism; UMP biosynthesis via de novo pathway; (S)-dihydroorotate from bicarbonate: step 2/3.</text>
</comment>
<gene>
    <name evidence="7" type="primary">pyrB</name>
    <name evidence="10" type="ORF">JOD01_000956</name>
</gene>
<dbReference type="EC" id="2.1.3.2" evidence="7"/>
<keyword evidence="4 7" id="KW-0665">Pyrimidine biosynthesis</keyword>
<evidence type="ECO:0000313" key="11">
    <source>
        <dbReference type="Proteomes" id="UP000717624"/>
    </source>
</evidence>
<dbReference type="GO" id="GO:0044205">
    <property type="term" value="P:'de novo' UMP biosynthetic process"/>
    <property type="evidence" value="ECO:0007669"/>
    <property type="project" value="UniProtKB-UniRule"/>
</dbReference>
<dbReference type="GO" id="GO:0004070">
    <property type="term" value="F:aspartate carbamoyltransferase activity"/>
    <property type="evidence" value="ECO:0007669"/>
    <property type="project" value="UniProtKB-UniRule"/>
</dbReference>
<dbReference type="RefSeq" id="WP_275581920.1">
    <property type="nucleotide sequence ID" value="NZ_BAABIN010000015.1"/>
</dbReference>
<evidence type="ECO:0000313" key="10">
    <source>
        <dbReference type="EMBL" id="MBM7589358.1"/>
    </source>
</evidence>
<dbReference type="Proteomes" id="UP000717624">
    <property type="component" value="Unassembled WGS sequence"/>
</dbReference>
<dbReference type="EMBL" id="JAFBEB010000002">
    <property type="protein sequence ID" value="MBM7589358.1"/>
    <property type="molecule type" value="Genomic_DNA"/>
</dbReference>
<feature type="binding site" evidence="7">
    <location>
        <position position="219"/>
    </location>
    <ligand>
        <name>L-aspartate</name>
        <dbReference type="ChEBI" id="CHEBI:29991"/>
    </ligand>
</feature>
<organism evidence="10 11">
    <name type="scientific">Brevibacillus fulvus</name>
    <dbReference type="NCBI Taxonomy" id="1125967"/>
    <lineage>
        <taxon>Bacteria</taxon>
        <taxon>Bacillati</taxon>
        <taxon>Bacillota</taxon>
        <taxon>Bacilli</taxon>
        <taxon>Bacillales</taxon>
        <taxon>Paenibacillaceae</taxon>
        <taxon>Brevibacillus</taxon>
    </lineage>
</organism>
<dbReference type="GO" id="GO:0005829">
    <property type="term" value="C:cytosol"/>
    <property type="evidence" value="ECO:0007669"/>
    <property type="project" value="TreeGrafter"/>
</dbReference>
<dbReference type="SUPFAM" id="SSF53671">
    <property type="entry name" value="Aspartate/ornithine carbamoyltransferase"/>
    <property type="match status" value="1"/>
</dbReference>
<comment type="function">
    <text evidence="5 7">Catalyzes the condensation of carbamoyl phosphate and aspartate to form carbamoyl aspartate and inorganic phosphate, the committed step in the de novo pyrimidine nucleotide biosynthesis pathway.</text>
</comment>
<dbReference type="InterPro" id="IPR006130">
    <property type="entry name" value="Asp/Orn_carbamoylTrfase"/>
</dbReference>
<dbReference type="NCBIfam" id="TIGR00670">
    <property type="entry name" value="asp_carb_tr"/>
    <property type="match status" value="1"/>
</dbReference>
<feature type="binding site" evidence="7">
    <location>
        <position position="165"/>
    </location>
    <ligand>
        <name>L-aspartate</name>
        <dbReference type="ChEBI" id="CHEBI:29991"/>
    </ligand>
</feature>
<accession>A0A938XS60</accession>
<dbReference type="PRINTS" id="PR00101">
    <property type="entry name" value="ATCASE"/>
</dbReference>
<dbReference type="NCBIfam" id="NF002032">
    <property type="entry name" value="PRK00856.1"/>
    <property type="match status" value="1"/>
</dbReference>
<evidence type="ECO:0000256" key="1">
    <source>
        <dbReference type="ARBA" id="ARBA00004852"/>
    </source>
</evidence>
<dbReference type="GO" id="GO:0006207">
    <property type="term" value="P:'de novo' pyrimidine nucleobase biosynthetic process"/>
    <property type="evidence" value="ECO:0007669"/>
    <property type="project" value="InterPro"/>
</dbReference>
<dbReference type="Pfam" id="PF00185">
    <property type="entry name" value="OTCace"/>
    <property type="match status" value="1"/>
</dbReference>
<protein>
    <recommendedName>
        <fullName evidence="7">Aspartate carbamoyltransferase</fullName>
        <ecNumber evidence="7">2.1.3.2</ecNumber>
    </recommendedName>
    <alternativeName>
        <fullName evidence="7">Aspartate transcarbamylase</fullName>
        <shortName evidence="7">ATCase</shortName>
    </alternativeName>
</protein>
<dbReference type="PANTHER" id="PTHR45753">
    <property type="entry name" value="ORNITHINE CARBAMOYLTRANSFERASE, MITOCHONDRIAL"/>
    <property type="match status" value="1"/>
</dbReference>
<feature type="domain" description="Aspartate/ornithine carbamoyltransferase Asp/Orn-binding" evidence="8">
    <location>
        <begin position="152"/>
        <end position="297"/>
    </location>
</feature>
<feature type="domain" description="Aspartate/ornithine carbamoyltransferase carbamoyl-P binding" evidence="9">
    <location>
        <begin position="6"/>
        <end position="144"/>
    </location>
</feature>
<dbReference type="InterPro" id="IPR036901">
    <property type="entry name" value="Asp/Orn_carbamoylTrfase_sf"/>
</dbReference>
<evidence type="ECO:0000256" key="6">
    <source>
        <dbReference type="ARBA" id="ARBA00048859"/>
    </source>
</evidence>
<comment type="similarity">
    <text evidence="2 7">Belongs to the aspartate/ornithine carbamoyltransferase superfamily. ATCase family.</text>
</comment>
<reference evidence="10" key="1">
    <citation type="submission" date="2021-01" db="EMBL/GenBank/DDBJ databases">
        <title>Genomic Encyclopedia of Type Strains, Phase IV (KMG-IV): sequencing the most valuable type-strain genomes for metagenomic binning, comparative biology and taxonomic classification.</title>
        <authorList>
            <person name="Goeker M."/>
        </authorList>
    </citation>
    <scope>NUCLEOTIDE SEQUENCE</scope>
    <source>
        <strain evidence="10">DSM 25523</strain>
    </source>
</reference>
<keyword evidence="11" id="KW-1185">Reference proteome</keyword>
<feature type="binding site" evidence="7">
    <location>
        <position position="54"/>
    </location>
    <ligand>
        <name>carbamoyl phosphate</name>
        <dbReference type="ChEBI" id="CHEBI:58228"/>
    </ligand>
</feature>
<dbReference type="InterPro" id="IPR002082">
    <property type="entry name" value="Asp_carbamoyltransf"/>
</dbReference>
<dbReference type="AlphaFoldDB" id="A0A938XS60"/>
<evidence type="ECO:0000256" key="3">
    <source>
        <dbReference type="ARBA" id="ARBA00022679"/>
    </source>
</evidence>
<dbReference type="PRINTS" id="PR00100">
    <property type="entry name" value="AOTCASE"/>
</dbReference>
<feature type="binding site" evidence="7">
    <location>
        <position position="55"/>
    </location>
    <ligand>
        <name>carbamoyl phosphate</name>
        <dbReference type="ChEBI" id="CHEBI:58228"/>
    </ligand>
</feature>
<sequence>MNCLNHLISMNDLSTEQIKQLIKRADDWATQPATIRQPLAGSFVANLFLEPSTRTRFSFEMAEKRLGAQVLNFAAESSSTSKGESIYDTLRTLQAMGVQAAVIRTKQNHLLQQLRDSLQLQLINAGDGTNEHPTQCLLDLLTIWQHFGRFAGLRVAIIGDLRHSRVLGSHLQALPRLGVELLLAGPQSMMRDAAELPSGVKIVDMAEAVQTSDVVMMLRVQLERHSETLLVTKEEYHEQFGLTLERAKSMKPGAVIMHPGPFNRGVEIASELVEADNSLIFKQVENGVAARMAVLESLLTGGKAQWESSLQTVNL</sequence>
<dbReference type="Pfam" id="PF02729">
    <property type="entry name" value="OTCace_N"/>
    <property type="match status" value="1"/>
</dbReference>
<evidence type="ECO:0000256" key="7">
    <source>
        <dbReference type="HAMAP-Rule" id="MF_00001"/>
    </source>
</evidence>
<dbReference type="InterPro" id="IPR006131">
    <property type="entry name" value="Asp_carbamoyltransf_Asp/Orn-bd"/>
</dbReference>
<dbReference type="Gene3D" id="3.40.50.1370">
    <property type="entry name" value="Aspartate/ornithine carbamoyltransferase"/>
    <property type="match status" value="2"/>
</dbReference>
<comment type="subunit">
    <text evidence="7">Heterododecamer (2C3:3R2) of six catalytic PyrB chains organized as two trimers (C3), and six regulatory PyrI chains organized as three dimers (R2).</text>
</comment>
<feature type="binding site" evidence="7">
    <location>
        <position position="82"/>
    </location>
    <ligand>
        <name>L-aspartate</name>
        <dbReference type="ChEBI" id="CHEBI:29991"/>
    </ligand>
</feature>
<dbReference type="PROSITE" id="PS00097">
    <property type="entry name" value="CARBAMOYLTRANSFERASE"/>
    <property type="match status" value="1"/>
</dbReference>
<feature type="binding site" evidence="7">
    <location>
        <position position="261"/>
    </location>
    <ligand>
        <name>carbamoyl phosphate</name>
        <dbReference type="ChEBI" id="CHEBI:58228"/>
    </ligand>
</feature>
<evidence type="ECO:0000256" key="4">
    <source>
        <dbReference type="ARBA" id="ARBA00022975"/>
    </source>
</evidence>
<comment type="caution">
    <text evidence="10">The sequence shown here is derived from an EMBL/GenBank/DDBJ whole genome shotgun (WGS) entry which is preliminary data.</text>
</comment>
<evidence type="ECO:0000256" key="2">
    <source>
        <dbReference type="ARBA" id="ARBA00008896"/>
    </source>
</evidence>
<dbReference type="PANTHER" id="PTHR45753:SF6">
    <property type="entry name" value="ASPARTATE CARBAMOYLTRANSFERASE"/>
    <property type="match status" value="1"/>
</dbReference>
<dbReference type="GO" id="GO:0006520">
    <property type="term" value="P:amino acid metabolic process"/>
    <property type="evidence" value="ECO:0007669"/>
    <property type="project" value="InterPro"/>
</dbReference>
<proteinExistence type="inferred from homology"/>
<feature type="binding site" evidence="7">
    <location>
        <position position="132"/>
    </location>
    <ligand>
        <name>carbamoyl phosphate</name>
        <dbReference type="ChEBI" id="CHEBI:58228"/>
    </ligand>
</feature>
<dbReference type="HAMAP" id="MF_00001">
    <property type="entry name" value="Asp_carb_tr"/>
    <property type="match status" value="1"/>
</dbReference>
<evidence type="ECO:0000259" key="8">
    <source>
        <dbReference type="Pfam" id="PF00185"/>
    </source>
</evidence>
<feature type="binding site" evidence="7">
    <location>
        <position position="104"/>
    </location>
    <ligand>
        <name>carbamoyl phosphate</name>
        <dbReference type="ChEBI" id="CHEBI:58228"/>
    </ligand>
</feature>
<dbReference type="GO" id="GO:0016597">
    <property type="term" value="F:amino acid binding"/>
    <property type="evidence" value="ECO:0007669"/>
    <property type="project" value="InterPro"/>
</dbReference>
<name>A0A938XS60_9BACL</name>
<feature type="binding site" evidence="7">
    <location>
        <position position="260"/>
    </location>
    <ligand>
        <name>carbamoyl phosphate</name>
        <dbReference type="ChEBI" id="CHEBI:58228"/>
    </ligand>
</feature>
<comment type="catalytic activity">
    <reaction evidence="6 7">
        <text>carbamoyl phosphate + L-aspartate = N-carbamoyl-L-aspartate + phosphate + H(+)</text>
        <dbReference type="Rhea" id="RHEA:20013"/>
        <dbReference type="ChEBI" id="CHEBI:15378"/>
        <dbReference type="ChEBI" id="CHEBI:29991"/>
        <dbReference type="ChEBI" id="CHEBI:32814"/>
        <dbReference type="ChEBI" id="CHEBI:43474"/>
        <dbReference type="ChEBI" id="CHEBI:58228"/>
        <dbReference type="EC" id="2.1.3.2"/>
    </reaction>
</comment>
<keyword evidence="3 7" id="KW-0808">Transferase</keyword>
<evidence type="ECO:0000259" key="9">
    <source>
        <dbReference type="Pfam" id="PF02729"/>
    </source>
</evidence>
<evidence type="ECO:0000256" key="5">
    <source>
        <dbReference type="ARBA" id="ARBA00043884"/>
    </source>
</evidence>